<dbReference type="Pfam" id="PF13181">
    <property type="entry name" value="TPR_8"/>
    <property type="match status" value="1"/>
</dbReference>
<dbReference type="PROSITE" id="PS50293">
    <property type="entry name" value="TPR_REGION"/>
    <property type="match status" value="5"/>
</dbReference>
<evidence type="ECO:0000313" key="4">
    <source>
        <dbReference type="Proteomes" id="UP001231370"/>
    </source>
</evidence>
<dbReference type="EMBL" id="JAQPOK010000125">
    <property type="protein sequence ID" value="MDJ1180521.1"/>
    <property type="molecule type" value="Genomic_DNA"/>
</dbReference>
<feature type="repeat" description="TPR" evidence="1">
    <location>
        <begin position="71"/>
        <end position="104"/>
    </location>
</feature>
<comment type="caution">
    <text evidence="3">The sequence shown here is derived from an EMBL/GenBank/DDBJ whole genome shotgun (WGS) entry which is preliminary data.</text>
</comment>
<feature type="repeat" description="TPR" evidence="1">
    <location>
        <begin position="139"/>
        <end position="172"/>
    </location>
</feature>
<keyword evidence="1" id="KW-0802">TPR repeat</keyword>
<dbReference type="Pfam" id="PF00515">
    <property type="entry name" value="TPR_1"/>
    <property type="match status" value="2"/>
</dbReference>
<sequence>MDITAQLNQIIGAIQGRNFQEAANLCGQILQQYPQNGQVWHLLGVTCYSAGDMEKAIAAYENALKIDSKQPQTHNNLGTALAQSDRPMEAIGHYQQAIALAPEYTESYYNLAKTYKTWGNLDLAIENYQQALKVDPDYTQARQNLGNLYLEQGDYEAAIGEFKKVIAQVPDRASETEFYRASVHYSLAFCYHQQNERQEAIFHYQRALELNPNYSQIHGHLASLLHQENQIEQAIVHYESALSYDPNSPKLHHDLAVALSAQKQLEAATKHYYHSLELAPNSPEAHNNLGVALSQQENLEEAIAAYHRSLELNPHYADAYNNLAVALDKIGEYDRAIAAYQTCIRLKPDYAEAHTNLGIALLLAGDLTNGWAEYEWRYQWQTSGHHKPVYQPRWNGHLFIRRRLLLYCEQGFGDSIQFLRYLPWVQERGGEVILECPQLLMRLFEDFVEEHGADGKKKVQLVPRDRPLPDYDIWAPLMSLPYILGTTLDTIPVPIPYLRAPVRAGLERVGAGLDHLSSSSEEMDKPAPRVDRAIRKSDNFKVGLAWGGNPNHGNDRQRSCKFADLLPLLELEGIDFYSLQKGDRAQELAGVENITNLDPTIQDFADTATLIDQLDLIITVDTSLVHLAGAMGKPTWLLLSFVPDWRWMLDREDSPWYPTVRLFRQPTRGDWHSVITAVKTTLITRRGGFTQDLQDQPKSKLTRPTITQDIGGAGSQSSRLDREVIDEPAPTGDRNILHTGIGIGWQLGNHTGWGIYGLNLALQLVKNPETYPHLLVPPGNIQNLHPLHQIALCQVFEQTKDRGPLPVVSRNVPIFHALGHGFAKSPLMERLHSNSSVGIVFFEDTHLEKEAIANAKTCDRLIAGCNWNAQLLTSAGLSTVETVLQGIDPTLFHPAPKLGIWGKDRFVIFAGGKLEYRKGQDQIVAAFKAFYHRHPDALLVTAWHNGWPSLMLGLDTTGNVTGLPQVSQNGVLNIRQWLQKNGIPAEAAIAIGPTPNHLLPPIIREADVAIFTSRAEGGTNLAAMECLACGIPTILSANTGHLDLLNRGAGYPLKTQYPVPSHPHFRGTEGWGNSDIEEILATLEWIYQNRQQAKKQGKKFAKVMQSLTWEKQIQKLL</sequence>
<dbReference type="SMART" id="SM00028">
    <property type="entry name" value="TPR"/>
    <property type="match status" value="10"/>
</dbReference>
<evidence type="ECO:0000313" key="3">
    <source>
        <dbReference type="EMBL" id="MDJ1180521.1"/>
    </source>
</evidence>
<accession>A0ABT7BMX9</accession>
<feature type="repeat" description="TPR" evidence="1">
    <location>
        <begin position="249"/>
        <end position="282"/>
    </location>
</feature>
<dbReference type="Gene3D" id="3.40.50.2000">
    <property type="entry name" value="Glycogen Phosphorylase B"/>
    <property type="match status" value="2"/>
</dbReference>
<feature type="repeat" description="TPR" evidence="1">
    <location>
        <begin position="283"/>
        <end position="316"/>
    </location>
</feature>
<feature type="repeat" description="TPR" evidence="1">
    <location>
        <begin position="105"/>
        <end position="138"/>
    </location>
</feature>
<dbReference type="InterPro" id="IPR037919">
    <property type="entry name" value="OGT"/>
</dbReference>
<dbReference type="PANTHER" id="PTHR44366">
    <property type="entry name" value="UDP-N-ACETYLGLUCOSAMINE--PEPTIDE N-ACETYLGLUCOSAMINYLTRANSFERASE 110 KDA SUBUNIT"/>
    <property type="match status" value="1"/>
</dbReference>
<proteinExistence type="predicted"/>
<evidence type="ECO:0000256" key="1">
    <source>
        <dbReference type="PROSITE-ProRule" id="PRU00339"/>
    </source>
</evidence>
<reference evidence="3 4" key="1">
    <citation type="submission" date="2023-01" db="EMBL/GenBank/DDBJ databases">
        <title>Novel diversity within Roseofilum (Cyanobacteria; Desertifilaceae) from marine benthic mats with descriptions of four novel species.</title>
        <authorList>
            <person name="Wang Y."/>
            <person name="Berthold D.E."/>
            <person name="Hu J."/>
            <person name="Lefler F.W."/>
            <person name="Laughinghouse H.D. IV."/>
        </authorList>
    </citation>
    <scope>NUCLEOTIDE SEQUENCE [LARGE SCALE GENOMIC DNA]</scope>
    <source>
        <strain evidence="3 4">BLCC-M91</strain>
    </source>
</reference>
<dbReference type="SMART" id="SM00671">
    <property type="entry name" value="SEL1"/>
    <property type="match status" value="4"/>
</dbReference>
<feature type="repeat" description="TPR" evidence="1">
    <location>
        <begin position="317"/>
        <end position="350"/>
    </location>
</feature>
<dbReference type="CDD" id="cd03801">
    <property type="entry name" value="GT4_PimA-like"/>
    <property type="match status" value="1"/>
</dbReference>
<keyword evidence="4" id="KW-1185">Reference proteome</keyword>
<dbReference type="Pfam" id="PF20706">
    <property type="entry name" value="GT4-conflict"/>
    <property type="match status" value="1"/>
</dbReference>
<feature type="repeat" description="TPR" evidence="1">
    <location>
        <begin position="215"/>
        <end position="248"/>
    </location>
</feature>
<dbReference type="PROSITE" id="PS50005">
    <property type="entry name" value="TPR"/>
    <property type="match status" value="9"/>
</dbReference>
<organism evidence="3 4">
    <name type="scientific">Roseofilum halophilum BLCC-M91</name>
    <dbReference type="NCBI Taxonomy" id="3022259"/>
    <lineage>
        <taxon>Bacteria</taxon>
        <taxon>Bacillati</taxon>
        <taxon>Cyanobacteriota</taxon>
        <taxon>Cyanophyceae</taxon>
        <taxon>Desertifilales</taxon>
        <taxon>Desertifilaceae</taxon>
        <taxon>Roseofilum</taxon>
        <taxon>Roseofilum halophilum</taxon>
    </lineage>
</organism>
<name>A0ABT7BMX9_9CYAN</name>
<evidence type="ECO:0000256" key="2">
    <source>
        <dbReference type="SAM" id="MobiDB-lite"/>
    </source>
</evidence>
<feature type="repeat" description="TPR" evidence="1">
    <location>
        <begin position="37"/>
        <end position="70"/>
    </location>
</feature>
<dbReference type="Pfam" id="PF13424">
    <property type="entry name" value="TPR_12"/>
    <property type="match status" value="1"/>
</dbReference>
<dbReference type="Pfam" id="PF13432">
    <property type="entry name" value="TPR_16"/>
    <property type="match status" value="1"/>
</dbReference>
<dbReference type="Pfam" id="PF13414">
    <property type="entry name" value="TPR_11"/>
    <property type="match status" value="2"/>
</dbReference>
<dbReference type="PANTHER" id="PTHR44366:SF1">
    <property type="entry name" value="UDP-N-ACETYLGLUCOSAMINE--PEPTIDE N-ACETYLGLUCOSAMINYLTRANSFERASE 110 KDA SUBUNIT"/>
    <property type="match status" value="1"/>
</dbReference>
<dbReference type="SUPFAM" id="SSF81901">
    <property type="entry name" value="HCP-like"/>
    <property type="match status" value="1"/>
</dbReference>
<gene>
    <name evidence="3" type="ORF">PJF56_16795</name>
</gene>
<dbReference type="InterPro" id="IPR002201">
    <property type="entry name" value="Glyco_trans_9"/>
</dbReference>
<dbReference type="Proteomes" id="UP001231370">
    <property type="component" value="Unassembled WGS sequence"/>
</dbReference>
<dbReference type="Gene3D" id="1.25.40.10">
    <property type="entry name" value="Tetratricopeptide repeat domain"/>
    <property type="match status" value="5"/>
</dbReference>
<dbReference type="RefSeq" id="WP_283763823.1">
    <property type="nucleotide sequence ID" value="NZ_JAQPOK010000125.1"/>
</dbReference>
<feature type="region of interest" description="Disordered" evidence="2">
    <location>
        <begin position="693"/>
        <end position="719"/>
    </location>
</feature>
<dbReference type="SUPFAM" id="SSF48452">
    <property type="entry name" value="TPR-like"/>
    <property type="match status" value="1"/>
</dbReference>
<dbReference type="SUPFAM" id="SSF53756">
    <property type="entry name" value="UDP-Glycosyltransferase/glycogen phosphorylase"/>
    <property type="match status" value="2"/>
</dbReference>
<protein>
    <submittedName>
        <fullName evidence="3">Tetratricopeptide repeat protein</fullName>
    </submittedName>
</protein>
<dbReference type="InterPro" id="IPR019734">
    <property type="entry name" value="TPR_rpt"/>
</dbReference>
<dbReference type="Pfam" id="PF01075">
    <property type="entry name" value="Glyco_transf_9"/>
    <property type="match status" value="1"/>
</dbReference>
<feature type="repeat" description="TPR" evidence="1">
    <location>
        <begin position="181"/>
        <end position="214"/>
    </location>
</feature>
<dbReference type="InterPro" id="IPR011990">
    <property type="entry name" value="TPR-like_helical_dom_sf"/>
</dbReference>
<dbReference type="InterPro" id="IPR006597">
    <property type="entry name" value="Sel1-like"/>
</dbReference>